<dbReference type="PANTHER" id="PTHR43479:SF7">
    <property type="entry name" value="TETR-FAMILY TRANSCRIPTIONAL REGULATOR"/>
    <property type="match status" value="1"/>
</dbReference>
<feature type="DNA-binding region" description="H-T-H motif" evidence="2">
    <location>
        <begin position="29"/>
        <end position="48"/>
    </location>
</feature>
<reference evidence="5 7" key="2">
    <citation type="submission" date="2016-10" db="EMBL/GenBank/DDBJ databases">
        <authorList>
            <person name="Varghese N."/>
            <person name="Submissions S."/>
        </authorList>
    </citation>
    <scope>NUCLEOTIDE SEQUENCE [LARGE SCALE GENOMIC DNA]</scope>
    <source>
        <strain evidence="5 7">JB1</strain>
    </source>
</reference>
<dbReference type="EMBL" id="AUZH01000020">
    <property type="protein sequence ID" value="KFN87806.1"/>
    <property type="molecule type" value="Genomic_DNA"/>
</dbReference>
<proteinExistence type="predicted"/>
<dbReference type="Proteomes" id="UP000029382">
    <property type="component" value="Unassembled WGS sequence"/>
</dbReference>
<gene>
    <name evidence="4" type="ORF">H702_06065</name>
    <name evidence="5" type="ORF">SAMN02910290_01405</name>
</gene>
<dbReference type="GO" id="GO:0003677">
    <property type="term" value="F:DNA binding"/>
    <property type="evidence" value="ECO:0007669"/>
    <property type="project" value="UniProtKB-UniRule"/>
</dbReference>
<evidence type="ECO:0000313" key="4">
    <source>
        <dbReference type="EMBL" id="KFN87806.1"/>
    </source>
</evidence>
<dbReference type="Pfam" id="PF14278">
    <property type="entry name" value="TetR_C_8"/>
    <property type="match status" value="1"/>
</dbReference>
<evidence type="ECO:0000256" key="2">
    <source>
        <dbReference type="PROSITE-ProRule" id="PRU00335"/>
    </source>
</evidence>
<evidence type="ECO:0000259" key="3">
    <source>
        <dbReference type="PROSITE" id="PS50977"/>
    </source>
</evidence>
<dbReference type="InterPro" id="IPR039532">
    <property type="entry name" value="TetR_C_Firmicutes"/>
</dbReference>
<evidence type="ECO:0000313" key="7">
    <source>
        <dbReference type="Proteomes" id="UP000182793"/>
    </source>
</evidence>
<sequence length="182" mass="20988">MAKRQTETKNYLKQALAKLLLEKRFEEISVSDLTKTAGINRGTFYLHYVDKCDMMDQLKNETLDDLLAILKDDSLFSDSRTVIIQCLDYIRKNFEFIYAISKSSSSDFSKTIKDFIYSFLLTIPDFKDILVSYYEIPYQYALEVYLSSIESIISLWVSNGGIESSEEVTDIILKVASLDKMV</sequence>
<comment type="caution">
    <text evidence="4">The sequence shown here is derived from an EMBL/GenBank/DDBJ whole genome shotgun (WGS) entry which is preliminary data.</text>
</comment>
<evidence type="ECO:0000256" key="1">
    <source>
        <dbReference type="ARBA" id="ARBA00023125"/>
    </source>
</evidence>
<dbReference type="PANTHER" id="PTHR43479">
    <property type="entry name" value="ACREF/ENVCD OPERON REPRESSOR-RELATED"/>
    <property type="match status" value="1"/>
</dbReference>
<feature type="domain" description="HTH tetR-type" evidence="3">
    <location>
        <begin position="6"/>
        <end position="66"/>
    </location>
</feature>
<name>A0A091BQ38_STREI</name>
<keyword evidence="7" id="KW-1185">Reference proteome</keyword>
<dbReference type="PROSITE" id="PS50977">
    <property type="entry name" value="HTH_TETR_2"/>
    <property type="match status" value="1"/>
</dbReference>
<dbReference type="AlphaFoldDB" id="A0A091BQ38"/>
<dbReference type="Proteomes" id="UP000182793">
    <property type="component" value="Unassembled WGS sequence"/>
</dbReference>
<protein>
    <submittedName>
        <fullName evidence="4">TetR family transcriptional regulator</fullName>
    </submittedName>
    <submittedName>
        <fullName evidence="5">Transcriptional regulator, TetR family</fullName>
    </submittedName>
</protein>
<dbReference type="Pfam" id="PF00440">
    <property type="entry name" value="TetR_N"/>
    <property type="match status" value="1"/>
</dbReference>
<dbReference type="EMBL" id="FOTG01000007">
    <property type="protein sequence ID" value="SFL32812.1"/>
    <property type="molecule type" value="Genomic_DNA"/>
</dbReference>
<evidence type="ECO:0000313" key="6">
    <source>
        <dbReference type="Proteomes" id="UP000029382"/>
    </source>
</evidence>
<dbReference type="RefSeq" id="WP_039696844.1">
    <property type="nucleotide sequence ID" value="NZ_AUZH01000020.1"/>
</dbReference>
<dbReference type="Gene3D" id="1.10.357.10">
    <property type="entry name" value="Tetracycline Repressor, domain 2"/>
    <property type="match status" value="1"/>
</dbReference>
<accession>A0A091BQ38</accession>
<dbReference type="SUPFAM" id="SSF46689">
    <property type="entry name" value="Homeodomain-like"/>
    <property type="match status" value="1"/>
</dbReference>
<dbReference type="InterPro" id="IPR009057">
    <property type="entry name" value="Homeodomain-like_sf"/>
</dbReference>
<dbReference type="InterPro" id="IPR001647">
    <property type="entry name" value="HTH_TetR"/>
</dbReference>
<reference evidence="4 6" key="1">
    <citation type="journal article" date="2014" name="Genome Announc.">
        <title>Draft Genome Sequences of Streptococcus bovis Strains ATCC 33317 and JB1.</title>
        <authorList>
            <person name="Benahmed F.H."/>
            <person name="Gopinath G.R."/>
            <person name="Harbottle H."/>
            <person name="Cotta M.A."/>
            <person name="Luo Y."/>
            <person name="Henderson C."/>
            <person name="Teri P."/>
            <person name="Soppet D."/>
            <person name="Rasmussen M."/>
            <person name="Whitehead T.R."/>
            <person name="Davidson M."/>
        </authorList>
    </citation>
    <scope>NUCLEOTIDE SEQUENCE [LARGE SCALE GENOMIC DNA]</scope>
    <source>
        <strain evidence="4 6">JB1</strain>
    </source>
</reference>
<evidence type="ECO:0000313" key="5">
    <source>
        <dbReference type="EMBL" id="SFL32812.1"/>
    </source>
</evidence>
<dbReference type="InterPro" id="IPR050624">
    <property type="entry name" value="HTH-type_Tx_Regulator"/>
</dbReference>
<keyword evidence="1 2" id="KW-0238">DNA-binding</keyword>
<organism evidence="4 6">
    <name type="scientific">Streptococcus equinus JB1</name>
    <dbReference type="NCBI Taxonomy" id="1294274"/>
    <lineage>
        <taxon>Bacteria</taxon>
        <taxon>Bacillati</taxon>
        <taxon>Bacillota</taxon>
        <taxon>Bacilli</taxon>
        <taxon>Lactobacillales</taxon>
        <taxon>Streptococcaceae</taxon>
        <taxon>Streptococcus</taxon>
    </lineage>
</organism>